<organism evidence="1 2">
    <name type="scientific">Bradyrhizobium zhengyangense</name>
    <dbReference type="NCBI Taxonomy" id="2911009"/>
    <lineage>
        <taxon>Bacteria</taxon>
        <taxon>Pseudomonadati</taxon>
        <taxon>Pseudomonadota</taxon>
        <taxon>Alphaproteobacteria</taxon>
        <taxon>Hyphomicrobiales</taxon>
        <taxon>Nitrobacteraceae</taxon>
        <taxon>Bradyrhizobium</taxon>
    </lineage>
</organism>
<gene>
    <name evidence="1" type="ORF">L6654_10140</name>
</gene>
<sequence length="269" mass="29757">MPTIYETIDAAIDEATAARKRVAKIKSIQVRGVDEIATLKATAQTWFHTHRPIVVAGSQNVDLTVVDRLFTVVLDATLKYASKTTYLDALKDVKAALIATRNAALVAPVAAPEVNTDDLAPDFSPLAGNQQMRDILTRRWNECAKCVRADAHLAAIVMMGGLLEALFVARANKMPDKTTLTSASNAPKDKATGKTTNYQEWMLDSYIKVGFELKWITESAKDVADKLKEYRNFIHPAKELRYGVTLDLNDSSMFWQVTKALTRQLLLSA</sequence>
<name>A0A9X1U924_9BRAD</name>
<proteinExistence type="predicted"/>
<protein>
    <submittedName>
        <fullName evidence="1">Uncharacterized protein</fullName>
    </submittedName>
</protein>
<dbReference type="AlphaFoldDB" id="A0A9X1U924"/>
<evidence type="ECO:0000313" key="2">
    <source>
        <dbReference type="Proteomes" id="UP001139054"/>
    </source>
</evidence>
<dbReference type="RefSeq" id="WP_237890165.1">
    <property type="nucleotide sequence ID" value="NZ_JAKLTY010000005.1"/>
</dbReference>
<dbReference type="EMBL" id="JAKLTY010000005">
    <property type="protein sequence ID" value="MCG2626984.1"/>
    <property type="molecule type" value="Genomic_DNA"/>
</dbReference>
<comment type="caution">
    <text evidence="1">The sequence shown here is derived from an EMBL/GenBank/DDBJ whole genome shotgun (WGS) entry which is preliminary data.</text>
</comment>
<accession>A0A9X1U924</accession>
<dbReference type="Proteomes" id="UP001139054">
    <property type="component" value="Unassembled WGS sequence"/>
</dbReference>
<evidence type="ECO:0000313" key="1">
    <source>
        <dbReference type="EMBL" id="MCG2626984.1"/>
    </source>
</evidence>
<reference evidence="1" key="1">
    <citation type="submission" date="2022-01" db="EMBL/GenBank/DDBJ databases">
        <title>Genome sequnece data of strain Bradyrhizobium sp. nov.</title>
        <authorList>
            <person name="Zhang J."/>
        </authorList>
    </citation>
    <scope>NUCLEOTIDE SEQUENCE</scope>
    <source>
        <strain evidence="1">WYCCWR 13023</strain>
    </source>
</reference>